<dbReference type="STRING" id="285473.A4G23_05516"/>
<proteinExistence type="predicted"/>
<dbReference type="KEGG" id="srn:A4G23_05516"/>
<dbReference type="Gene3D" id="3.60.130.10">
    <property type="entry name" value="Clavaminate synthase-like"/>
    <property type="match status" value="1"/>
</dbReference>
<dbReference type="AlphaFoldDB" id="A0A1D8GAZ8"/>
<keyword evidence="5" id="KW-1185">Reference proteome</keyword>
<dbReference type="InterPro" id="IPR003819">
    <property type="entry name" value="TauD/TfdA-like"/>
</dbReference>
<name>A0A1D8GAZ8_9ACTN</name>
<keyword evidence="1" id="KW-0560">Oxidoreductase</keyword>
<organism evidence="4 5">
    <name type="scientific">Streptomyces rubrolavendulae</name>
    <dbReference type="NCBI Taxonomy" id="285473"/>
    <lineage>
        <taxon>Bacteria</taxon>
        <taxon>Bacillati</taxon>
        <taxon>Actinomycetota</taxon>
        <taxon>Actinomycetes</taxon>
        <taxon>Kitasatosporales</taxon>
        <taxon>Streptomycetaceae</taxon>
        <taxon>Streptomyces</taxon>
    </lineage>
</organism>
<dbReference type="EMBL" id="CP017316">
    <property type="protein sequence ID" value="AOT62616.1"/>
    <property type="molecule type" value="Genomic_DNA"/>
</dbReference>
<dbReference type="PATRIC" id="fig|285473.5.peg.5816"/>
<evidence type="ECO:0000256" key="1">
    <source>
        <dbReference type="ARBA" id="ARBA00023002"/>
    </source>
</evidence>
<evidence type="ECO:0000313" key="4">
    <source>
        <dbReference type="EMBL" id="AOT62616.1"/>
    </source>
</evidence>
<evidence type="ECO:0000313" key="5">
    <source>
        <dbReference type="Proteomes" id="UP000095349"/>
    </source>
</evidence>
<gene>
    <name evidence="4" type="ORF">A4G23_05516</name>
</gene>
<dbReference type="InterPro" id="IPR042098">
    <property type="entry name" value="TauD-like_sf"/>
</dbReference>
<reference evidence="4 5" key="1">
    <citation type="submission" date="2016-09" db="EMBL/GenBank/DDBJ databases">
        <title>Streptomyces rubrolavendulae MJM4426 Genome sequencing and assembly.</title>
        <authorList>
            <person name="Kim J.-G."/>
        </authorList>
    </citation>
    <scope>NUCLEOTIDE SEQUENCE [LARGE SCALE GENOMIC DNA]</scope>
    <source>
        <strain evidence="4 5">MJM4426</strain>
    </source>
</reference>
<accession>A0A1D8GAZ8</accession>
<evidence type="ECO:0000259" key="3">
    <source>
        <dbReference type="Pfam" id="PF02668"/>
    </source>
</evidence>
<dbReference type="GO" id="GO:0051213">
    <property type="term" value="F:dioxygenase activity"/>
    <property type="evidence" value="ECO:0007669"/>
    <property type="project" value="UniProtKB-KW"/>
</dbReference>
<dbReference type="Proteomes" id="UP000095349">
    <property type="component" value="Chromosome"/>
</dbReference>
<dbReference type="RefSeq" id="WP_069979371.1">
    <property type="nucleotide sequence ID" value="NZ_CP017316.1"/>
</dbReference>
<evidence type="ECO:0000256" key="2">
    <source>
        <dbReference type="ARBA" id="ARBA00023004"/>
    </source>
</evidence>
<dbReference type="OrthoDB" id="2986723at2"/>
<protein>
    <submittedName>
        <fullName evidence="4">Taurine catabolism dioxygenase TauD, TfdA family</fullName>
    </submittedName>
</protein>
<keyword evidence="2" id="KW-0408">Iron</keyword>
<dbReference type="SUPFAM" id="SSF51197">
    <property type="entry name" value="Clavaminate synthase-like"/>
    <property type="match status" value="1"/>
</dbReference>
<dbReference type="Pfam" id="PF02668">
    <property type="entry name" value="TauD"/>
    <property type="match status" value="1"/>
</dbReference>
<sequence>MKPLHTLTDAERLELRALLEAVEGDPYRDYPAFSRSVGDLVGGGALPAFLPQVCAAIREERATGARAAHVLRNCPLDAHVPKIGNGDPLADKYARKHTFVAEAFHELFARLAGTPLLAYATRFNGDFFTDVIAHDRYAGRQTGFTDGELVFHNDRTAHRVRADFISLLGMRCPEQDLVYTGFVDGRALLAHLAPAEQAVLRQPYYTTPFDVVSRDGNGGLTASGPHPILEGSHSFRYLDTHTAVAGGCPGEAKDALIALKNALARAERIRHRVLTGDFLTFANQEGLHNRERVEVDDPRRARSRWLLKTYAFRDQAAADRHADHWVDGVRGRVGD</sequence>
<feature type="domain" description="TauD/TfdA-like" evidence="3">
    <location>
        <begin position="102"/>
        <end position="309"/>
    </location>
</feature>
<keyword evidence="4" id="KW-0223">Dioxygenase</keyword>